<organism evidence="3 4">
    <name type="scientific">Candidatus Thiodiazotropha taylori</name>
    <dbReference type="NCBI Taxonomy" id="2792791"/>
    <lineage>
        <taxon>Bacteria</taxon>
        <taxon>Pseudomonadati</taxon>
        <taxon>Pseudomonadota</taxon>
        <taxon>Gammaproteobacteria</taxon>
        <taxon>Chromatiales</taxon>
        <taxon>Sedimenticolaceae</taxon>
        <taxon>Candidatus Thiodiazotropha</taxon>
    </lineage>
</organism>
<dbReference type="InterPro" id="IPR031325">
    <property type="entry name" value="RHS_repeat"/>
</dbReference>
<dbReference type="AlphaFoldDB" id="A0A9E4KD17"/>
<dbReference type="InterPro" id="IPR006530">
    <property type="entry name" value="YD"/>
</dbReference>
<dbReference type="InterPro" id="IPR050708">
    <property type="entry name" value="T6SS_VgrG/RHS"/>
</dbReference>
<gene>
    <name evidence="3" type="ORF">JAZ07_11525</name>
</gene>
<dbReference type="Gene3D" id="2.180.10.10">
    <property type="entry name" value="RHS repeat-associated core"/>
    <property type="match status" value="2"/>
</dbReference>
<dbReference type="Pfam" id="PF05593">
    <property type="entry name" value="RHS_repeat"/>
    <property type="match status" value="3"/>
</dbReference>
<evidence type="ECO:0000256" key="1">
    <source>
        <dbReference type="ARBA" id="ARBA00022737"/>
    </source>
</evidence>
<dbReference type="NCBIfam" id="TIGR01643">
    <property type="entry name" value="YD_repeat_2x"/>
    <property type="match status" value="7"/>
</dbReference>
<name>A0A9E4KD17_9GAMM</name>
<reference evidence="3" key="1">
    <citation type="journal article" date="2021" name="Proc. Natl. Acad. Sci. U.S.A.">
        <title>Global biogeography of chemosynthetic symbionts reveals both localized and globally distributed symbiont groups. .</title>
        <authorList>
            <person name="Osvatic J.T."/>
            <person name="Wilkins L.G.E."/>
            <person name="Leibrecht L."/>
            <person name="Leray M."/>
            <person name="Zauner S."/>
            <person name="Polzin J."/>
            <person name="Camacho Y."/>
            <person name="Gros O."/>
            <person name="van Gils J.A."/>
            <person name="Eisen J.A."/>
            <person name="Petersen J.M."/>
            <person name="Yuen B."/>
        </authorList>
    </citation>
    <scope>NUCLEOTIDE SEQUENCE</scope>
    <source>
        <strain evidence="3">MAGclacostrist064TRANS</strain>
    </source>
</reference>
<evidence type="ECO:0000259" key="2">
    <source>
        <dbReference type="Pfam" id="PF25023"/>
    </source>
</evidence>
<feature type="domain" description="Teneurin-like YD-shell" evidence="2">
    <location>
        <begin position="32"/>
        <end position="170"/>
    </location>
</feature>
<evidence type="ECO:0000313" key="3">
    <source>
        <dbReference type="EMBL" id="MCG7946964.1"/>
    </source>
</evidence>
<feature type="domain" description="Teneurin-like YD-shell" evidence="2">
    <location>
        <begin position="477"/>
        <end position="738"/>
    </location>
</feature>
<comment type="caution">
    <text evidence="3">The sequence shown here is derived from an EMBL/GenBank/DDBJ whole genome shotgun (WGS) entry which is preliminary data.</text>
</comment>
<evidence type="ECO:0000313" key="4">
    <source>
        <dbReference type="Proteomes" id="UP000886667"/>
    </source>
</evidence>
<keyword evidence="1" id="KW-0677">Repeat</keyword>
<dbReference type="PANTHER" id="PTHR32305">
    <property type="match status" value="1"/>
</dbReference>
<accession>A0A9E4KD17</accession>
<dbReference type="EMBL" id="JAEPCM010000395">
    <property type="protein sequence ID" value="MCG7946964.1"/>
    <property type="molecule type" value="Genomic_DNA"/>
</dbReference>
<dbReference type="NCBIfam" id="TIGR03696">
    <property type="entry name" value="Rhs_assc_core"/>
    <property type="match status" value="1"/>
</dbReference>
<dbReference type="Proteomes" id="UP000886667">
    <property type="component" value="Unassembled WGS sequence"/>
</dbReference>
<dbReference type="PANTHER" id="PTHR32305:SF15">
    <property type="entry name" value="PROTEIN RHSA-RELATED"/>
    <property type="match status" value="1"/>
</dbReference>
<dbReference type="InterPro" id="IPR022385">
    <property type="entry name" value="Rhs_assc_core"/>
</dbReference>
<proteinExistence type="predicted"/>
<protein>
    <submittedName>
        <fullName evidence="3">RHS repeat protein</fullName>
    </submittedName>
</protein>
<dbReference type="Pfam" id="PF25023">
    <property type="entry name" value="TEN_YD-shell"/>
    <property type="match status" value="2"/>
</dbReference>
<sequence>MSKPTMTFTPKNLTLWAGLSLGLMLPLTVLADRTVSYTYTVHGQVETIDGPRVDVTDVTTYGYDEQGNRNSITNALNQITQITAHDASGRPLTIVSPNGLTTTRSYDLRGRMIQQSVSDGTTTRTTDYDYDAVGNLIQVTLPDGNSISYDYDAAHRLTGLEDQLGNRIDYTLDDMGNRLSEQVSDPTGTLTRTKQQVYDQLSQLDQSIDSENHTTDFDYDPNGNLTRTLDANLNPTAQAYDPLDRLSQTTDAKNGITQYSYDAQDNLTQVTDPTGLVTSYDYDALGNLITLTSPDTGVTTYTYDEAGNRLTQTDARNVTTSYSYDALNRLTGVSYPDTSLNVSYTYDQGTHGIGQLTQMSDGEGTTDYQYNAFGDLIQVTRTSQDGVITTFSYSYNPQGQLASQTYPSGHVVHYTYAQGQLTGINLEKTDGTTQSLVSQIQRLPFGPISAQTFGNGLQLNRSFDQDYQLIAQTVGGVLNDSYGHDPVGNITSWQDLLQSSRNQSFDYDELDRLTSALGAYGDLGYSYDAIGNRLSKTEDGVSETYSYILDTHRLEEILGTTTDSRQYDAAGNTISSLLGSYTYDDQNRMVGFSKTGTTASYGYNGKGERVRKTVNSTITRFRFGPSGALLGEYDQTGQAIREYLYLEGQPVAQLQGPVPAQVSYLHTDHLGAVVKATDGAGSVVWDSDRRPFGERVETVAQVEMPLGFPGQYYDHETGNYYNYFRDYDPTTGRYLQSDPIGLIGGLNTYAYVEGNPILNTDVMGLVRDRTGPTGYPCTFIADTEPVVVYKLARYIFQYKVECIYYCGPCPTQVAEDEMDDYYRVKEIYGWVVPPKCPSTPFPETSAPM</sequence>
<dbReference type="InterPro" id="IPR056823">
    <property type="entry name" value="TEN-like_YD-shell"/>
</dbReference>